<evidence type="ECO:0000256" key="1">
    <source>
        <dbReference type="SAM" id="MobiDB-lite"/>
    </source>
</evidence>
<organism evidence="3 4">
    <name type="scientific">Rhizoctonia solani</name>
    <dbReference type="NCBI Taxonomy" id="456999"/>
    <lineage>
        <taxon>Eukaryota</taxon>
        <taxon>Fungi</taxon>
        <taxon>Dikarya</taxon>
        <taxon>Basidiomycota</taxon>
        <taxon>Agaricomycotina</taxon>
        <taxon>Agaricomycetes</taxon>
        <taxon>Cantharellales</taxon>
        <taxon>Ceratobasidiaceae</taxon>
        <taxon>Rhizoctonia</taxon>
    </lineage>
</organism>
<comment type="caution">
    <text evidence="3">The sequence shown here is derived from an EMBL/GenBank/DDBJ whole genome shotgun (WGS) entry which is preliminary data.</text>
</comment>
<reference evidence="3" key="1">
    <citation type="submission" date="2020-09" db="EMBL/GenBank/DDBJ databases">
        <title>Comparative genome analyses of four rice-infecting Rhizoctonia solani isolates reveal extensive enrichment of homogalacturonan modification genes.</title>
        <authorList>
            <person name="Lee D.-Y."/>
            <person name="Jeon J."/>
            <person name="Kim K.-T."/>
            <person name="Cheong K."/>
            <person name="Song H."/>
            <person name="Choi G."/>
            <person name="Ko J."/>
            <person name="Opiyo S.O."/>
            <person name="Zuo S."/>
            <person name="Madhav S."/>
            <person name="Lee Y.-H."/>
            <person name="Wang G.-L."/>
        </authorList>
    </citation>
    <scope>NUCLEOTIDE SEQUENCE</scope>
    <source>
        <strain evidence="3">AG1-IA B2</strain>
    </source>
</reference>
<evidence type="ECO:0000313" key="4">
    <source>
        <dbReference type="Proteomes" id="UP000614334"/>
    </source>
</evidence>
<protein>
    <submittedName>
        <fullName evidence="3">Retrotransposon gag protein</fullName>
    </submittedName>
</protein>
<feature type="region of interest" description="Disordered" evidence="1">
    <location>
        <begin position="65"/>
        <end position="112"/>
    </location>
</feature>
<dbReference type="Pfam" id="PF19259">
    <property type="entry name" value="Ty3_capsid"/>
    <property type="match status" value="1"/>
</dbReference>
<dbReference type="Proteomes" id="UP000614334">
    <property type="component" value="Unassembled WGS sequence"/>
</dbReference>
<accession>A0A8H7M2X5</accession>
<feature type="region of interest" description="Disordered" evidence="1">
    <location>
        <begin position="30"/>
        <end position="49"/>
    </location>
</feature>
<evidence type="ECO:0000313" key="3">
    <source>
        <dbReference type="EMBL" id="KAF8752752.1"/>
    </source>
</evidence>
<feature type="domain" description="Ty3 transposon capsid-like protein" evidence="2">
    <location>
        <begin position="322"/>
        <end position="420"/>
    </location>
</feature>
<sequence>MQDRRRCVLQLVRVAPRETEAKCVYTISRDRNKRERSEQSLASPPLRYSFTSTRDGRLLRTQVRNTVTPARDRHLVATPSPRSPCSPRPPAPLSGPSFSCDSFATPPRPSDTRGSHAVVALIRTTLVPIRPNSDLDHRFLRSVAQSLSAPHSLSRVPLSFPWEVQCLPSLAHQFLLVEYILLISLARSAHSRPDTLLHRPLRSAPTRLADLFRFALLRTGSPSRALLSRLFARIFLITMPTTNAATADPNQPPVFNSDATADPVAAIEELRQLLTQLHSDTRNAFIEHNNHITTIQATVDAIPAPGPAPAPAAHSSRPPQGAKLEQFSGKVQDVQRFLQNLKDDIELQGATFVNNRQKVLYMASYLRETQAAQDWVAGTRISHPQLFNNFKAFTDAFESHFGSPNKVDEALRKLKELKQTGSAASGIFPLNMFFGGLKLEVQRWIYQLPDGKRGSLDDLVTRAIDSDNRLHELTRSNRPTASSSTSSKPSTSTPTSATSQTTSGPAPMDLGATRIVKPLDAAEKDRRKRLGLCGYCGGSHSLDDCQLLKEKNDRKGKASGKASPRA</sequence>
<proteinExistence type="predicted"/>
<feature type="region of interest" description="Disordered" evidence="1">
    <location>
        <begin position="534"/>
        <end position="566"/>
    </location>
</feature>
<feature type="compositionally biased region" description="Basic and acidic residues" evidence="1">
    <location>
        <begin position="541"/>
        <end position="556"/>
    </location>
</feature>
<name>A0A8H7M2X5_9AGAM</name>
<gene>
    <name evidence="3" type="ORF">RHS01_07335</name>
</gene>
<evidence type="ECO:0000259" key="2">
    <source>
        <dbReference type="Pfam" id="PF19259"/>
    </source>
</evidence>
<dbReference type="AlphaFoldDB" id="A0A8H7M2X5"/>
<dbReference type="InterPro" id="IPR045358">
    <property type="entry name" value="Ty3_capsid"/>
</dbReference>
<feature type="compositionally biased region" description="Low complexity" evidence="1">
    <location>
        <begin position="479"/>
        <end position="507"/>
    </location>
</feature>
<feature type="region of interest" description="Disordered" evidence="1">
    <location>
        <begin position="470"/>
        <end position="513"/>
    </location>
</feature>
<dbReference type="EMBL" id="JACYCF010000014">
    <property type="protein sequence ID" value="KAF8752752.1"/>
    <property type="molecule type" value="Genomic_DNA"/>
</dbReference>
<feature type="compositionally biased region" description="Pro residues" evidence="1">
    <location>
        <begin position="81"/>
        <end position="93"/>
    </location>
</feature>